<dbReference type="PROSITE" id="PS50001">
    <property type="entry name" value="SH2"/>
    <property type="match status" value="1"/>
</dbReference>
<dbReference type="InterPro" id="IPR041381">
    <property type="entry name" value="JAK1-3/TYK2_PHL_dom"/>
</dbReference>
<evidence type="ECO:0000256" key="11">
    <source>
        <dbReference type="ARBA" id="ARBA00051245"/>
    </source>
</evidence>
<dbReference type="Gene3D" id="3.30.505.10">
    <property type="entry name" value="SH2 domain"/>
    <property type="match status" value="1"/>
</dbReference>
<dbReference type="SUPFAM" id="SSF50729">
    <property type="entry name" value="PH domain-like"/>
    <property type="match status" value="1"/>
</dbReference>
<dbReference type="InterPro" id="IPR017441">
    <property type="entry name" value="Protein_kinase_ATP_BS"/>
</dbReference>
<dbReference type="Gene3D" id="1.10.510.10">
    <property type="entry name" value="Transferase(Phosphotransferase) domain 1"/>
    <property type="match status" value="2"/>
</dbReference>
<keyword evidence="2" id="KW-0391">Immunity</keyword>
<dbReference type="InterPro" id="IPR016251">
    <property type="entry name" value="Tyr_kinase_non-rcpt_Jak/Tyk2"/>
</dbReference>
<evidence type="ECO:0000256" key="13">
    <source>
        <dbReference type="PIRSR" id="PIRSR000636-1"/>
    </source>
</evidence>
<dbReference type="InterPro" id="IPR008266">
    <property type="entry name" value="Tyr_kinase_AS"/>
</dbReference>
<dbReference type="GO" id="GO:0022407">
    <property type="term" value="P:regulation of cell-cell adhesion"/>
    <property type="evidence" value="ECO:0007669"/>
    <property type="project" value="UniProtKB-ARBA"/>
</dbReference>
<keyword evidence="2" id="KW-0399">Innate immunity</keyword>
<evidence type="ECO:0000259" key="19">
    <source>
        <dbReference type="PROSITE" id="PS50001"/>
    </source>
</evidence>
<dbReference type="InterPro" id="IPR019748">
    <property type="entry name" value="FERM_central"/>
</dbReference>
<keyword evidence="7 12" id="KW-0067">ATP-binding</keyword>
<evidence type="ECO:0000256" key="7">
    <source>
        <dbReference type="ARBA" id="ARBA00022840"/>
    </source>
</evidence>
<dbReference type="GO" id="GO:0050865">
    <property type="term" value="P:regulation of cell activation"/>
    <property type="evidence" value="ECO:0007669"/>
    <property type="project" value="UniProtKB-ARBA"/>
</dbReference>
<feature type="binding site" evidence="14">
    <location>
        <begin position="894"/>
        <end position="902"/>
    </location>
    <ligand>
        <name>ATP</name>
        <dbReference type="ChEBI" id="CHEBI:30616"/>
    </ligand>
</feature>
<dbReference type="Gene3D" id="2.30.29.30">
    <property type="entry name" value="Pleckstrin-homology domain (PH domain)/Phosphotyrosine-binding domain (PTB)"/>
    <property type="match status" value="1"/>
</dbReference>
<gene>
    <name evidence="23" type="primary">LOC116951928</name>
</gene>
<dbReference type="PRINTS" id="PR01823">
    <property type="entry name" value="JANUSKINASE"/>
</dbReference>
<keyword evidence="6 12" id="KW-0418">Kinase</keyword>
<dbReference type="GO" id="GO:0035556">
    <property type="term" value="P:intracellular signal transduction"/>
    <property type="evidence" value="ECO:0007669"/>
    <property type="project" value="InterPro"/>
</dbReference>
<dbReference type="KEGG" id="pmrn:116951928"/>
<dbReference type="GO" id="GO:0008284">
    <property type="term" value="P:positive regulation of cell population proliferation"/>
    <property type="evidence" value="ECO:0007669"/>
    <property type="project" value="UniProtKB-ARBA"/>
</dbReference>
<dbReference type="FunFam" id="3.30.200.20:FF:000135">
    <property type="entry name" value="Tyrosine-protein kinase"/>
    <property type="match status" value="1"/>
</dbReference>
<dbReference type="Pfam" id="PF18377">
    <property type="entry name" value="FERM_F2"/>
    <property type="match status" value="1"/>
</dbReference>
<evidence type="ECO:0000313" key="23">
    <source>
        <dbReference type="RefSeq" id="XP_032826686.1"/>
    </source>
</evidence>
<feature type="domain" description="FERM" evidence="21">
    <location>
        <begin position="97"/>
        <end position="425"/>
    </location>
</feature>
<dbReference type="SMART" id="SM00295">
    <property type="entry name" value="B41"/>
    <property type="match status" value="1"/>
</dbReference>
<dbReference type="GO" id="GO:0030154">
    <property type="term" value="P:cell differentiation"/>
    <property type="evidence" value="ECO:0007669"/>
    <property type="project" value="TreeGrafter"/>
</dbReference>
<keyword evidence="8 15" id="KW-0727">SH2 domain</keyword>
<feature type="compositionally biased region" description="Polar residues" evidence="18">
    <location>
        <begin position="53"/>
        <end position="62"/>
    </location>
</feature>
<dbReference type="AlphaFoldDB" id="A0AAJ7X9Y0"/>
<dbReference type="GO" id="GO:0005524">
    <property type="term" value="F:ATP binding"/>
    <property type="evidence" value="ECO:0007669"/>
    <property type="project" value="UniProtKB-UniRule"/>
</dbReference>
<keyword evidence="9" id="KW-1064">Adaptive immunity</keyword>
<comment type="catalytic activity">
    <reaction evidence="11 12 17">
        <text>L-tyrosyl-[protein] + ATP = O-phospho-L-tyrosyl-[protein] + ADP + H(+)</text>
        <dbReference type="Rhea" id="RHEA:10596"/>
        <dbReference type="Rhea" id="RHEA-COMP:10136"/>
        <dbReference type="Rhea" id="RHEA-COMP:20101"/>
        <dbReference type="ChEBI" id="CHEBI:15378"/>
        <dbReference type="ChEBI" id="CHEBI:30616"/>
        <dbReference type="ChEBI" id="CHEBI:46858"/>
        <dbReference type="ChEBI" id="CHEBI:61978"/>
        <dbReference type="ChEBI" id="CHEBI:456216"/>
        <dbReference type="EC" id="2.7.10.2"/>
    </reaction>
</comment>
<keyword evidence="3 12" id="KW-0808">Transferase</keyword>
<dbReference type="PROSITE" id="PS50011">
    <property type="entry name" value="PROTEIN_KINASE_DOM"/>
    <property type="match status" value="2"/>
</dbReference>
<keyword evidence="1" id="KW-0597">Phosphoprotein</keyword>
<dbReference type="GO" id="GO:0004715">
    <property type="term" value="F:non-membrane spanning protein tyrosine kinase activity"/>
    <property type="evidence" value="ECO:0007669"/>
    <property type="project" value="UniProtKB-UniRule"/>
</dbReference>
<dbReference type="CDD" id="cd14473">
    <property type="entry name" value="FERM_B-lobe"/>
    <property type="match status" value="1"/>
</dbReference>
<feature type="domain" description="Protein kinase" evidence="20">
    <location>
        <begin position="888"/>
        <end position="1165"/>
    </location>
</feature>
<dbReference type="InterPro" id="IPR019749">
    <property type="entry name" value="Band_41_domain"/>
</dbReference>
<keyword evidence="22" id="KW-1185">Reference proteome</keyword>
<dbReference type="SUPFAM" id="SSF56112">
    <property type="entry name" value="Protein kinase-like (PK-like)"/>
    <property type="match status" value="2"/>
</dbReference>
<evidence type="ECO:0000259" key="21">
    <source>
        <dbReference type="PROSITE" id="PS50057"/>
    </source>
</evidence>
<dbReference type="EC" id="2.7.10.2" evidence="12 17"/>
<keyword evidence="4" id="KW-0677">Repeat</keyword>
<dbReference type="PROSITE" id="PS50057">
    <property type="entry name" value="FERM_3"/>
    <property type="match status" value="1"/>
</dbReference>
<evidence type="ECO:0000259" key="20">
    <source>
        <dbReference type="PROSITE" id="PS50011"/>
    </source>
</evidence>
<dbReference type="InterPro" id="IPR000980">
    <property type="entry name" value="SH2"/>
</dbReference>
<evidence type="ECO:0000256" key="3">
    <source>
        <dbReference type="ARBA" id="ARBA00022679"/>
    </source>
</evidence>
<evidence type="ECO:0000256" key="8">
    <source>
        <dbReference type="ARBA" id="ARBA00022999"/>
    </source>
</evidence>
<feature type="region of interest" description="Disordered" evidence="18">
    <location>
        <begin position="15"/>
        <end position="62"/>
    </location>
</feature>
<dbReference type="Gene3D" id="3.30.200.20">
    <property type="entry name" value="Phosphorylase Kinase, domain 1"/>
    <property type="match status" value="2"/>
</dbReference>
<dbReference type="GO" id="GO:0016020">
    <property type="term" value="C:membrane"/>
    <property type="evidence" value="ECO:0007669"/>
    <property type="project" value="InterPro"/>
</dbReference>
<evidence type="ECO:0000256" key="2">
    <source>
        <dbReference type="ARBA" id="ARBA00022588"/>
    </source>
</evidence>
<dbReference type="Proteomes" id="UP001318040">
    <property type="component" value="Chromosome 44"/>
</dbReference>
<dbReference type="Pfam" id="PF18379">
    <property type="entry name" value="FERM_F1"/>
    <property type="match status" value="1"/>
</dbReference>
<dbReference type="PANTHER" id="PTHR45807:SF7">
    <property type="entry name" value="TYROSINE-PROTEIN KINASE HOPSCOTCH"/>
    <property type="match status" value="1"/>
</dbReference>
<evidence type="ECO:0000256" key="17">
    <source>
        <dbReference type="RuleBase" id="RU362096"/>
    </source>
</evidence>
<feature type="binding site" evidence="16">
    <location>
        <position position="922"/>
    </location>
    <ligand>
        <name>ATP</name>
        <dbReference type="ChEBI" id="CHEBI:30616"/>
    </ligand>
</feature>
<dbReference type="GO" id="GO:0045087">
    <property type="term" value="P:innate immune response"/>
    <property type="evidence" value="ECO:0007669"/>
    <property type="project" value="UniProtKB-KW"/>
</dbReference>
<keyword evidence="5 12" id="KW-0547">Nucleotide-binding</keyword>
<evidence type="ECO:0000313" key="22">
    <source>
        <dbReference type="Proteomes" id="UP001318040"/>
    </source>
</evidence>
<dbReference type="SMART" id="SM00219">
    <property type="entry name" value="TyrKc"/>
    <property type="match status" value="2"/>
</dbReference>
<dbReference type="InterPro" id="IPR020635">
    <property type="entry name" value="Tyr_kinase_cat_dom"/>
</dbReference>
<organism evidence="22 23">
    <name type="scientific">Petromyzon marinus</name>
    <name type="common">Sea lamprey</name>
    <dbReference type="NCBI Taxonomy" id="7757"/>
    <lineage>
        <taxon>Eukaryota</taxon>
        <taxon>Metazoa</taxon>
        <taxon>Chordata</taxon>
        <taxon>Craniata</taxon>
        <taxon>Vertebrata</taxon>
        <taxon>Cyclostomata</taxon>
        <taxon>Hyperoartia</taxon>
        <taxon>Petromyzontiformes</taxon>
        <taxon>Petromyzontidae</taxon>
        <taxon>Petromyzon</taxon>
    </lineage>
</organism>
<name>A0AAJ7X9Y0_PETMA</name>
<evidence type="ECO:0000256" key="18">
    <source>
        <dbReference type="SAM" id="MobiDB-lite"/>
    </source>
</evidence>
<dbReference type="GO" id="GO:0019221">
    <property type="term" value="P:cytokine-mediated signaling pathway"/>
    <property type="evidence" value="ECO:0007669"/>
    <property type="project" value="UniProtKB-ARBA"/>
</dbReference>
<evidence type="ECO:0000256" key="15">
    <source>
        <dbReference type="PROSITE-ProRule" id="PRU00191"/>
    </source>
</evidence>
<dbReference type="Pfam" id="PF17887">
    <property type="entry name" value="Jak1_Phl"/>
    <property type="match status" value="1"/>
</dbReference>
<dbReference type="GO" id="GO:0005856">
    <property type="term" value="C:cytoskeleton"/>
    <property type="evidence" value="ECO:0007669"/>
    <property type="project" value="UniProtKB-UniRule"/>
</dbReference>
<dbReference type="FunFam" id="1.10.510.10:FF:000114">
    <property type="entry name" value="Tyrosine-protein kinase JAK2"/>
    <property type="match status" value="1"/>
</dbReference>
<evidence type="ECO:0000256" key="9">
    <source>
        <dbReference type="ARBA" id="ARBA00023130"/>
    </source>
</evidence>
<dbReference type="InterPro" id="IPR041155">
    <property type="entry name" value="FERM_F1"/>
</dbReference>
<comment type="similarity">
    <text evidence="12">Belongs to the protein kinase superfamily. Tyr protein kinase family. JAK subfamily.</text>
</comment>
<reference evidence="23" key="1">
    <citation type="submission" date="2025-08" db="UniProtKB">
        <authorList>
            <consortium name="RefSeq"/>
        </authorList>
    </citation>
    <scope>IDENTIFICATION</scope>
    <source>
        <tissue evidence="23">Sperm</tissue>
    </source>
</reference>
<evidence type="ECO:0000256" key="1">
    <source>
        <dbReference type="ARBA" id="ARBA00022553"/>
    </source>
</evidence>
<dbReference type="GO" id="GO:0060397">
    <property type="term" value="P:growth hormone receptor signaling pathway via JAK-STAT"/>
    <property type="evidence" value="ECO:0007669"/>
    <property type="project" value="TreeGrafter"/>
</dbReference>
<dbReference type="SUPFAM" id="SSF55550">
    <property type="entry name" value="SH2 domain"/>
    <property type="match status" value="1"/>
</dbReference>
<dbReference type="PANTHER" id="PTHR45807">
    <property type="entry name" value="TYROSINE-PROTEIN KINASE HOPSCOTCH"/>
    <property type="match status" value="1"/>
</dbReference>
<dbReference type="GO" id="GO:0005829">
    <property type="term" value="C:cytosol"/>
    <property type="evidence" value="ECO:0007669"/>
    <property type="project" value="TreeGrafter"/>
</dbReference>
<dbReference type="InterPro" id="IPR051286">
    <property type="entry name" value="JAK"/>
</dbReference>
<dbReference type="PROSITE" id="PS00107">
    <property type="entry name" value="PROTEIN_KINASE_ATP"/>
    <property type="match status" value="1"/>
</dbReference>
<evidence type="ECO:0000256" key="16">
    <source>
        <dbReference type="PROSITE-ProRule" id="PRU10141"/>
    </source>
</evidence>
<protein>
    <recommendedName>
        <fullName evidence="12 17">Tyrosine-protein kinase</fullName>
        <ecNumber evidence="12 17">2.7.10.2</ecNumber>
    </recommendedName>
</protein>
<sequence length="1172" mass="132856">MPMLACLGVMAATRDGTVSAGSGSNDSGDGGGGGRGGRGDNGDGRPAPLPNGGSASLHRSGSVNEGGAAAAAAAAAAAPWWELGEAALSQSWPREQPGLHVRLYHDLQEAQFLSFPPGEYVAEEICAYVARTRDILLMYHSLFALSNEDVALWYSPSHNFKVEPSASVIVTFRIRFFFPHWHGAEGPCAHRFSLSKDGENGIFDDHVMNYLYCQVRHDFVNGRVSLSDVAGVEEECLGMAVLDMMRRAQLQSITLLQVFNSMSYKKCLPVDVRSRIQSYNLLTRRRIRNRFRRFVRRFGQCRTGLRDLTLKYLTNVESLDPTFGQEVFGAKQPTDQKSLLVAVSAQHGVQWRFDGETPMPFQTFCDFSAITDISMHAACTPKDGCIVTINRQDCKPMELEFATLQEAQSAICLLDGYYRLTADAHHYMWKDLAPPRLVELCRNYCHGPILSDFAVQKLRRLEHGDGHFVLRCSPKEPHQFFISVRVRDNDFKHCLVRQEGSKFVLVGGRRSFPTLAELVAYYRSETLRSDGVTFRFTHCCPPRPKEKSNLLIVRSNDASEMPSSPTMQRSVGRMQFNRVRSENLEQERHIGSGTLTDLYVGVHKEMSDYGELRRVDVILKVLSSQHRNCSESFLEAASMMSQLSHKHLVHMHGVCVRGDEHVMVLEKVRFGSLDTYLQRHRQSALALSWRLQVAKQLACAMSFLEDKGMVHGNVCSKNVLLTREGNARDHTQPFIKLSDPGVSITALSQEDREERIPFLPPECLEDPRRLSLLADKWGYGATLWEICMQGERPLHNLTREEKVNFYARRQQLGKLSWPELAELISRCMNYDPEMRPSFRAVVRELNSLINSGYEVLPLQDDRKPEEPVIPYPAWTGLQDQNTFEDRYLKFIRILGAGNFGTVELCRYDRLGDDTGDTVAVKKLQGNPEQSNADFEKEIEILKSLHHENIVKYLGVCRGTGGRSLKLVMEYLPFGCLRDYLLHYREKTDQKCLLMFASQIAKGMDYLTTRRCVHRDLATRNILVQSHTQVKIGDFGLAKVIPQGKEYYKVQQPGESPIFWYALESLIESKFLAASDVWSFGVVLYELFTYSDKNKSPPQEFMRMMGGAKQGQMAVVLLIELLKNGQRLPRPAECPEEVYRIMLDCWHTEPPQRPGFRDLLLRIDSIRDNNPRG</sequence>
<keyword evidence="10 12" id="KW-0829">Tyrosine-protein kinase</keyword>
<dbReference type="InterPro" id="IPR011993">
    <property type="entry name" value="PH-like_dom_sf"/>
</dbReference>
<feature type="active site" description="Proton acceptor" evidence="13">
    <location>
        <position position="1015"/>
    </location>
</feature>
<evidence type="ECO:0000256" key="12">
    <source>
        <dbReference type="PIRNR" id="PIRNR000636"/>
    </source>
</evidence>
<evidence type="ECO:0000256" key="14">
    <source>
        <dbReference type="PIRSR" id="PIRSR000636-2"/>
    </source>
</evidence>
<dbReference type="PRINTS" id="PR00109">
    <property type="entry name" value="TYRKINASE"/>
</dbReference>
<feature type="domain" description="SH2" evidence="19">
    <location>
        <begin position="444"/>
        <end position="523"/>
    </location>
</feature>
<feature type="binding site" evidence="14">
    <location>
        <position position="921"/>
    </location>
    <ligand>
        <name>ATP</name>
        <dbReference type="ChEBI" id="CHEBI:30616"/>
    </ligand>
</feature>
<dbReference type="GO" id="GO:0002250">
    <property type="term" value="P:adaptive immune response"/>
    <property type="evidence" value="ECO:0007669"/>
    <property type="project" value="UniProtKB-KW"/>
</dbReference>
<dbReference type="PROSITE" id="PS00109">
    <property type="entry name" value="PROTEIN_KINASE_TYR"/>
    <property type="match status" value="1"/>
</dbReference>
<dbReference type="InterPro" id="IPR000299">
    <property type="entry name" value="FERM_domain"/>
</dbReference>
<feature type="domain" description="Protein kinase" evidence="20">
    <location>
        <begin position="584"/>
        <end position="849"/>
    </location>
</feature>
<evidence type="ECO:0000256" key="10">
    <source>
        <dbReference type="ARBA" id="ARBA00023137"/>
    </source>
</evidence>
<dbReference type="RefSeq" id="XP_032826686.1">
    <property type="nucleotide sequence ID" value="XM_032970795.1"/>
</dbReference>
<dbReference type="Pfam" id="PF07714">
    <property type="entry name" value="PK_Tyr_Ser-Thr"/>
    <property type="match status" value="2"/>
</dbReference>
<dbReference type="PIRSF" id="PIRSF000636">
    <property type="entry name" value="TyrPK_Jak"/>
    <property type="match status" value="1"/>
</dbReference>
<dbReference type="InterPro" id="IPR000719">
    <property type="entry name" value="Prot_kinase_dom"/>
</dbReference>
<evidence type="ECO:0000256" key="6">
    <source>
        <dbReference type="ARBA" id="ARBA00022777"/>
    </source>
</evidence>
<dbReference type="Pfam" id="PF21990">
    <property type="entry name" value="SH2_1"/>
    <property type="match status" value="1"/>
</dbReference>
<dbReference type="SMART" id="SM00252">
    <property type="entry name" value="SH2"/>
    <property type="match status" value="1"/>
</dbReference>
<dbReference type="InterPro" id="IPR041046">
    <property type="entry name" value="FERM_F2"/>
</dbReference>
<dbReference type="GO" id="GO:0005131">
    <property type="term" value="F:growth hormone receptor binding"/>
    <property type="evidence" value="ECO:0007669"/>
    <property type="project" value="TreeGrafter"/>
</dbReference>
<dbReference type="InterPro" id="IPR011009">
    <property type="entry name" value="Kinase-like_dom_sf"/>
</dbReference>
<evidence type="ECO:0000256" key="5">
    <source>
        <dbReference type="ARBA" id="ARBA00022741"/>
    </source>
</evidence>
<proteinExistence type="inferred from homology"/>
<dbReference type="FunFam" id="3.30.505.10:FF:000073">
    <property type="entry name" value="Tyrosine-protein kinase"/>
    <property type="match status" value="1"/>
</dbReference>
<dbReference type="InterPro" id="IPR036860">
    <property type="entry name" value="SH2_dom_sf"/>
</dbReference>
<accession>A0AAJ7X9Y0</accession>
<dbReference type="GO" id="GO:0007259">
    <property type="term" value="P:cell surface receptor signaling pathway via JAK-STAT"/>
    <property type="evidence" value="ECO:0007669"/>
    <property type="project" value="TreeGrafter"/>
</dbReference>
<evidence type="ECO:0000256" key="4">
    <source>
        <dbReference type="ARBA" id="ARBA00022737"/>
    </source>
</evidence>
<dbReference type="InterPro" id="IPR001245">
    <property type="entry name" value="Ser-Thr/Tyr_kinase_cat_dom"/>
</dbReference>